<name>A0AAD7MM49_9AGAR</name>
<dbReference type="Proteomes" id="UP001215598">
    <property type="component" value="Unassembled WGS sequence"/>
</dbReference>
<evidence type="ECO:0000313" key="2">
    <source>
        <dbReference type="Proteomes" id="UP001215598"/>
    </source>
</evidence>
<accession>A0AAD7MM49</accession>
<keyword evidence="2" id="KW-1185">Reference proteome</keyword>
<protein>
    <submittedName>
        <fullName evidence="1">Uncharacterized protein</fullName>
    </submittedName>
</protein>
<organism evidence="1 2">
    <name type="scientific">Mycena metata</name>
    <dbReference type="NCBI Taxonomy" id="1033252"/>
    <lineage>
        <taxon>Eukaryota</taxon>
        <taxon>Fungi</taxon>
        <taxon>Dikarya</taxon>
        <taxon>Basidiomycota</taxon>
        <taxon>Agaricomycotina</taxon>
        <taxon>Agaricomycetes</taxon>
        <taxon>Agaricomycetidae</taxon>
        <taxon>Agaricales</taxon>
        <taxon>Marasmiineae</taxon>
        <taxon>Mycenaceae</taxon>
        <taxon>Mycena</taxon>
    </lineage>
</organism>
<comment type="caution">
    <text evidence="1">The sequence shown here is derived from an EMBL/GenBank/DDBJ whole genome shotgun (WGS) entry which is preliminary data.</text>
</comment>
<dbReference type="EMBL" id="JARKIB010000220">
    <property type="protein sequence ID" value="KAJ7722418.1"/>
    <property type="molecule type" value="Genomic_DNA"/>
</dbReference>
<proteinExistence type="predicted"/>
<reference evidence="1" key="1">
    <citation type="submission" date="2023-03" db="EMBL/GenBank/DDBJ databases">
        <title>Massive genome expansion in bonnet fungi (Mycena s.s.) driven by repeated elements and novel gene families across ecological guilds.</title>
        <authorList>
            <consortium name="Lawrence Berkeley National Laboratory"/>
            <person name="Harder C.B."/>
            <person name="Miyauchi S."/>
            <person name="Viragh M."/>
            <person name="Kuo A."/>
            <person name="Thoen E."/>
            <person name="Andreopoulos B."/>
            <person name="Lu D."/>
            <person name="Skrede I."/>
            <person name="Drula E."/>
            <person name="Henrissat B."/>
            <person name="Morin E."/>
            <person name="Kohler A."/>
            <person name="Barry K."/>
            <person name="LaButti K."/>
            <person name="Morin E."/>
            <person name="Salamov A."/>
            <person name="Lipzen A."/>
            <person name="Mereny Z."/>
            <person name="Hegedus B."/>
            <person name="Baldrian P."/>
            <person name="Stursova M."/>
            <person name="Weitz H."/>
            <person name="Taylor A."/>
            <person name="Grigoriev I.V."/>
            <person name="Nagy L.G."/>
            <person name="Martin F."/>
            <person name="Kauserud H."/>
        </authorList>
    </citation>
    <scope>NUCLEOTIDE SEQUENCE</scope>
    <source>
        <strain evidence="1">CBHHK182m</strain>
    </source>
</reference>
<sequence>MDTSAIGRFHSTVAVLPGESMDVPAGGLSRFLRQNLRFKVFLVAISILEDRWATRTRTSITTLRPARSSGYYAARVRQNEFRQNFSRHNTPTQASWMFYLIGVLLYAVGFDGDDAPDVQGVNVFNLAVSQAEFFLKECAETVALFRVSKQAIFLDYEEYDPHHTVEPIFVSRQPPRNFKRIAVNDAVVLDFSTNEINSPVWTDAQRVVEATLIALSRVDGALLVETDSEGKVIGVQKESVEGLLADMVDSPPERGHQADCLQGGSRSHFCRSASPTLCADEEACGRELSEWSVPIRAAMSNVYRLPRIALDSNFYGIEEACKLVNEYALDTALRFEPGSQTRDKLDDVMERYIRPSIHLLDCALRPANTGWLRRHELTMIELIVVHDAISNIMGFLAKSAHRVTPSPIQLNLSRALMIGRAWNEVEDQTDFPSFLLSNTEQIFLGLGDQMTSTPSPPTTPVGIAHLIGSPAGRALATRVEEACRMIQPLEVSDQEYAEQREWAPPISVSLILRQVLRPAVFVLQQALDPSFHRTGYGRFEFPLSTTRMVQHSIRKLMELVHLISLTDPEYPSYVALWDGVAGVHLIPHEPAVSDVAMGQLEILDYMAEVYGFVGENTAQGVEMSAGLEHLKRVATCWAALLGTRGEYPEFERSGRMMRRPVNTGLSWFDVVLLANRTAPTRDSFALPSWMLELESVIHELSRATPEERLRQDTLSVEIPGWRAATTAWHPSHSMGRLLEYAIRPQVYLIQSTVDPGFTLATPFPPMKATLTQEARAAIRRVLDQLVFPPFPTRKLLHDSRPHFVALAKVARNAVQVDDILVPGASSNMFRILRVLICEVGYDGDEDGLSQADNPIPAFQLFEIAALESRSSLAHNKEFPGYNAIPFKEMALRFALLRDYHRGDPTSFRSRTQFEVFFIDLDTEEDLVRFLRRPEVARFSQQILAPLRDQVMAIRDRFHLAPPVARDSPWIRFQTSIYMRFLSFIRQAIVPDERGVSARRIPTPSVASLLYMMRLIRRFGFEGDDEATRASSAEDDLLVVFNHAHETIFGMATRLASSRIRFSNTLSEIQMTPPQGVLSSAPLLAVRVTNLDHEPDVDQHRLDPVVAPTDSDSVFSGLRVAALSFRLKERVLSTGNLHPPSPTVMDLSVIVEAEEISPAPRTTEELTRIPEALQLLLTPYRTLLPDPRAYGEDRHGLLRYFEEVVGPYAQLIDKGFPTRAIVKHQMRAESVEFLTPHVGELLRFLGLAYVIALEIVSNYGPPMLFPTEAIRTLTLMQKFDGILGSPTYEVGPCPSIHYYELAQAHDWMRPPTSYQLHGSNRHPSCSGSCARSVEEIATLQEEERNDPWVAEKYWLSERVQACNRAGKELSDVLADVAGAECFRLVKDSSDIAQFFFMSSVPITQTSDLLAKLHSILPPATGSRIEPSLRALWVSQIRNLCQGIHESIGGRIFTEFPAPLRDEIRIAVKILLSNIYYVPGFGTLIFAMTEQFVILCGYEGDEDVRSREGIFSALALLQHAMVIQRDYASTPVEAPGYSSAQADPFFYGVGTRIKARQIQEILEHGHLLHRFGEKLLRYDHTLGSQAYHPPTCPPDERIFETTSAPSYSIHDALPRLYALSLPANALASTFYIPNEGFPNFLQYRIRVFAHTLLRAITHDFVHTDSLPGFPRLELLKLHEWIEILMLHFRLVSRTLKVRSEKLSAGDFSWLAVPLDIPAEAFQMLKLSVYLCNFVAFVMPSPFPPDHDCSHPLPLNGAREAASALDRMHSTTLFCPPPHSVSLPLALGFTDSPALLEDIAPDGRPYADPLFDYAFNSVMGTGSAY</sequence>
<gene>
    <name evidence="1" type="ORF">B0H16DRAFT_1699325</name>
</gene>
<evidence type="ECO:0000313" key="1">
    <source>
        <dbReference type="EMBL" id="KAJ7722418.1"/>
    </source>
</evidence>